<evidence type="ECO:0000256" key="9">
    <source>
        <dbReference type="ARBA" id="ARBA00023065"/>
    </source>
</evidence>
<feature type="transmembrane region" description="Helical" evidence="13">
    <location>
        <begin position="35"/>
        <end position="55"/>
    </location>
</feature>
<keyword evidence="11" id="KW-0407">Ion channel</keyword>
<evidence type="ECO:0000256" key="10">
    <source>
        <dbReference type="ARBA" id="ARBA00023136"/>
    </source>
</evidence>
<keyword evidence="5 13" id="KW-0812">Transmembrane</keyword>
<dbReference type="Proteomes" id="UP001210865">
    <property type="component" value="Chromosome"/>
</dbReference>
<feature type="transmembrane region" description="Helical" evidence="13">
    <location>
        <begin position="75"/>
        <end position="93"/>
    </location>
</feature>
<evidence type="ECO:0000313" key="14">
    <source>
        <dbReference type="EMBL" id="WBO22784.1"/>
    </source>
</evidence>
<accession>A0ABY7NS44</accession>
<comment type="similarity">
    <text evidence="2">Belongs to the TMEM175 family.</text>
</comment>
<evidence type="ECO:0000256" key="12">
    <source>
        <dbReference type="ARBA" id="ARBA00034430"/>
    </source>
</evidence>
<proteinExistence type="inferred from homology"/>
<comment type="catalytic activity">
    <reaction evidence="12">
        <text>K(+)(in) = K(+)(out)</text>
        <dbReference type="Rhea" id="RHEA:29463"/>
        <dbReference type="ChEBI" id="CHEBI:29103"/>
    </reaction>
</comment>
<evidence type="ECO:0000256" key="13">
    <source>
        <dbReference type="SAM" id="Phobius"/>
    </source>
</evidence>
<feature type="transmembrane region" description="Helical" evidence="13">
    <location>
        <begin position="105"/>
        <end position="122"/>
    </location>
</feature>
<organism evidence="14 15">
    <name type="scientific">Sphingomonas abietis</name>
    <dbReference type="NCBI Taxonomy" id="3012344"/>
    <lineage>
        <taxon>Bacteria</taxon>
        <taxon>Pseudomonadati</taxon>
        <taxon>Pseudomonadota</taxon>
        <taxon>Alphaproteobacteria</taxon>
        <taxon>Sphingomonadales</taxon>
        <taxon>Sphingomonadaceae</taxon>
        <taxon>Sphingomonas</taxon>
    </lineage>
</organism>
<evidence type="ECO:0000256" key="4">
    <source>
        <dbReference type="ARBA" id="ARBA00022538"/>
    </source>
</evidence>
<keyword evidence="10 13" id="KW-0472">Membrane</keyword>
<keyword evidence="7" id="KW-0630">Potassium</keyword>
<gene>
    <name evidence="14" type="ORF">PBT88_01105</name>
</gene>
<feature type="transmembrane region" description="Helical" evidence="13">
    <location>
        <begin position="151"/>
        <end position="181"/>
    </location>
</feature>
<comment type="subcellular location">
    <subcellularLocation>
        <location evidence="1">Membrane</location>
        <topology evidence="1">Multi-pass membrane protein</topology>
    </subcellularLocation>
</comment>
<dbReference type="Pfam" id="PF06736">
    <property type="entry name" value="TMEM175"/>
    <property type="match status" value="1"/>
</dbReference>
<dbReference type="EMBL" id="CP115174">
    <property type="protein sequence ID" value="WBO22784.1"/>
    <property type="molecule type" value="Genomic_DNA"/>
</dbReference>
<protein>
    <submittedName>
        <fullName evidence="14">TMEM175 family protein</fullName>
    </submittedName>
</protein>
<evidence type="ECO:0000256" key="7">
    <source>
        <dbReference type="ARBA" id="ARBA00022958"/>
    </source>
</evidence>
<evidence type="ECO:0000313" key="15">
    <source>
        <dbReference type="Proteomes" id="UP001210865"/>
    </source>
</evidence>
<keyword evidence="3" id="KW-0813">Transport</keyword>
<keyword evidence="9" id="KW-0406">Ion transport</keyword>
<name>A0ABY7NS44_9SPHN</name>
<evidence type="ECO:0000256" key="5">
    <source>
        <dbReference type="ARBA" id="ARBA00022692"/>
    </source>
</evidence>
<keyword evidence="8 13" id="KW-1133">Transmembrane helix</keyword>
<evidence type="ECO:0000256" key="6">
    <source>
        <dbReference type="ARBA" id="ARBA00022826"/>
    </source>
</evidence>
<evidence type="ECO:0000256" key="3">
    <source>
        <dbReference type="ARBA" id="ARBA00022448"/>
    </source>
</evidence>
<evidence type="ECO:0000256" key="8">
    <source>
        <dbReference type="ARBA" id="ARBA00022989"/>
    </source>
</evidence>
<keyword evidence="15" id="KW-1185">Reference proteome</keyword>
<evidence type="ECO:0000256" key="2">
    <source>
        <dbReference type="ARBA" id="ARBA00006920"/>
    </source>
</evidence>
<evidence type="ECO:0000256" key="1">
    <source>
        <dbReference type="ARBA" id="ARBA00004141"/>
    </source>
</evidence>
<keyword evidence="4" id="KW-0633">Potassium transport</keyword>
<dbReference type="InterPro" id="IPR010617">
    <property type="entry name" value="TMEM175-like"/>
</dbReference>
<reference evidence="14 15" key="1">
    <citation type="submission" date="2022-12" db="EMBL/GenBank/DDBJ databases">
        <title>Sphingomonas abieness sp. nov., an endophytic bacterium isolated from Abies koreana.</title>
        <authorList>
            <person name="Jiang L."/>
            <person name="Lee J."/>
        </authorList>
    </citation>
    <scope>NUCLEOTIDE SEQUENCE [LARGE SCALE GENOMIC DNA]</scope>
    <source>
        <strain evidence="15">PAMB 00755</strain>
    </source>
</reference>
<evidence type="ECO:0000256" key="11">
    <source>
        <dbReference type="ARBA" id="ARBA00023303"/>
    </source>
</evidence>
<dbReference type="RefSeq" id="WP_270077424.1">
    <property type="nucleotide sequence ID" value="NZ_CP115174.1"/>
</dbReference>
<keyword evidence="6" id="KW-0631">Potassium channel</keyword>
<sequence length="193" mass="21558">MKTERMTAFTDGVVAIIITIMVLELKVPESTEPRALLAAAPILGAYILSYINVGLYWNNHHHLLQAASRVDGRGLWANLFLLFWLSLVPFVIRWMDEAGFGSMPVAAYGFVLGMAAIGYRWLQHEMIRINGGRTSRLADALGQDWKGKMSVLGYLIAIPLAFVTPWIAVALYVIISGVWLVPDQRIEKRLMAD</sequence>
<feature type="transmembrane region" description="Helical" evidence="13">
    <location>
        <begin position="6"/>
        <end position="23"/>
    </location>
</feature>